<feature type="compositionally biased region" description="Polar residues" evidence="1">
    <location>
        <begin position="333"/>
        <end position="346"/>
    </location>
</feature>
<feature type="region of interest" description="Disordered" evidence="1">
    <location>
        <begin position="1"/>
        <end position="60"/>
    </location>
</feature>
<dbReference type="AlphaFoldDB" id="A0A9Q0RR33"/>
<evidence type="ECO:0000313" key="2">
    <source>
        <dbReference type="EMBL" id="KAJ6223255.1"/>
    </source>
</evidence>
<name>A0A9Q0RR33_BLOTA</name>
<protein>
    <submittedName>
        <fullName evidence="2">Uncharacterized protein</fullName>
    </submittedName>
</protein>
<dbReference type="EMBL" id="JAPWDV010000001">
    <property type="protein sequence ID" value="KAJ6223255.1"/>
    <property type="molecule type" value="Genomic_DNA"/>
</dbReference>
<accession>A0A9Q0RR33</accession>
<feature type="region of interest" description="Disordered" evidence="1">
    <location>
        <begin position="216"/>
        <end position="243"/>
    </location>
</feature>
<feature type="compositionally biased region" description="Low complexity" evidence="1">
    <location>
        <begin position="1"/>
        <end position="22"/>
    </location>
</feature>
<evidence type="ECO:0000313" key="3">
    <source>
        <dbReference type="Proteomes" id="UP001142055"/>
    </source>
</evidence>
<reference evidence="2" key="1">
    <citation type="submission" date="2022-12" db="EMBL/GenBank/DDBJ databases">
        <title>Genome assemblies of Blomia tropicalis.</title>
        <authorList>
            <person name="Cui Y."/>
        </authorList>
    </citation>
    <scope>NUCLEOTIDE SEQUENCE</scope>
    <source>
        <tissue evidence="2">Adult mites</tissue>
    </source>
</reference>
<gene>
    <name evidence="2" type="ORF">RDWZM_001800</name>
</gene>
<proteinExistence type="predicted"/>
<feature type="compositionally biased region" description="Polar residues" evidence="1">
    <location>
        <begin position="42"/>
        <end position="52"/>
    </location>
</feature>
<keyword evidence="3" id="KW-1185">Reference proteome</keyword>
<feature type="region of interest" description="Disordered" evidence="1">
    <location>
        <begin position="326"/>
        <end position="364"/>
    </location>
</feature>
<feature type="compositionally biased region" description="Low complexity" evidence="1">
    <location>
        <begin position="222"/>
        <end position="233"/>
    </location>
</feature>
<organism evidence="2 3">
    <name type="scientific">Blomia tropicalis</name>
    <name type="common">Mite</name>
    <dbReference type="NCBI Taxonomy" id="40697"/>
    <lineage>
        <taxon>Eukaryota</taxon>
        <taxon>Metazoa</taxon>
        <taxon>Ecdysozoa</taxon>
        <taxon>Arthropoda</taxon>
        <taxon>Chelicerata</taxon>
        <taxon>Arachnida</taxon>
        <taxon>Acari</taxon>
        <taxon>Acariformes</taxon>
        <taxon>Sarcoptiformes</taxon>
        <taxon>Astigmata</taxon>
        <taxon>Glycyphagoidea</taxon>
        <taxon>Echimyopodidae</taxon>
        <taxon>Blomia</taxon>
    </lineage>
</organism>
<comment type="caution">
    <text evidence="2">The sequence shown here is derived from an EMBL/GenBank/DDBJ whole genome shotgun (WGS) entry which is preliminary data.</text>
</comment>
<dbReference type="Proteomes" id="UP001142055">
    <property type="component" value="Chromosome 1"/>
</dbReference>
<evidence type="ECO:0000256" key="1">
    <source>
        <dbReference type="SAM" id="MobiDB-lite"/>
    </source>
</evidence>
<sequence length="394" mass="44656">MFTAATAAAASNSGSSGTSPASKKPKSPNHQSDQLRAKRNRFTSNRSFSANELMNEKRRYKQQTMNAMDIWSTYMMTTINDEHEIRVDLERQESSRGCSPTTIMMDEENDERVDNQIQQPCLKSTTLSLSTTSIDTKAAAASLAMFGDPGWGEIARLSHMEDLDDVDQHGHRCGHRRRYDMRQSTPMDAYIARKRFINAVNRVRMESMVCSALTVNRDQRRNTSSSSSTSNDNNGKRSSFPFVRPSVVIESNVEEKTYRSLDETETMIRNGPRFLSQYELNNDNSSTHTSVCCSPMEKTNINWSPLLSGRSLASSYTNINDECHQRQMRKRSSSANSKTQFVNNNERSIDDHSTTNDDESNANVKNSFMALVRIKMFSMKQRNKSSNKSSRQTT</sequence>